<sequence length="409" mass="43222">MSEGKIARLEDAQVSGKRVLVRVDFNVPMADGKVSDDTRLQSALPTIEWLKDKGARIILLAHFGRPKGKVDASQSLKPVMAPLSERLGAPVRFAGDCIGKQAEKAVGELKDGDVLLLENTRFHAGEEANDAEFAAQLAALGEIYVNDAFSAAHRAHASTEGVARLLPAYAGLALQRELDHVTAALENPERPLLAIVGGAKVSTKIDLLMNLVTKVNRLFVGGAMANTFLAAKGADVGKSLYEPDLLGTAREIIAAAEKSGCQLLLPEDVVVARELKAKAARRVAGLDEIARDEMILDCGPATIDALADSIESAKTLVWNGPLGAFEMAPFDTGTVEAARFAAQRVRERKLVAVAGGGDTVSALNHAGVAGDFTFVSTAGGAFLEWLEGKPLPGIEVLRQMPQTDMDAAS</sequence>
<keyword evidence="9 13" id="KW-0547">Nucleotide-binding</keyword>
<dbReference type="InterPro" id="IPR015911">
    <property type="entry name" value="Phosphoglycerate_kinase_CS"/>
</dbReference>
<comment type="caution">
    <text evidence="13">Lacks conserved residue(s) required for the propagation of feature annotation.</text>
</comment>
<evidence type="ECO:0000256" key="2">
    <source>
        <dbReference type="ARBA" id="ARBA00004838"/>
    </source>
</evidence>
<evidence type="ECO:0000313" key="18">
    <source>
        <dbReference type="Proteomes" id="UP000286954"/>
    </source>
</evidence>
<dbReference type="GO" id="GO:0006096">
    <property type="term" value="P:glycolytic process"/>
    <property type="evidence" value="ECO:0007669"/>
    <property type="project" value="UniProtKB-UniRule"/>
</dbReference>
<feature type="binding site" evidence="13 15">
    <location>
        <begin position="356"/>
        <end position="359"/>
    </location>
    <ligand>
        <name>ATP</name>
        <dbReference type="ChEBI" id="CHEBI:30616"/>
    </ligand>
</feature>
<feature type="binding site" evidence="14">
    <location>
        <position position="154"/>
    </location>
    <ligand>
        <name>(2R)-3-phosphoglycerate</name>
        <dbReference type="ChEBI" id="CHEBI:58272"/>
    </ligand>
</feature>
<dbReference type="GO" id="GO:0043531">
    <property type="term" value="F:ADP binding"/>
    <property type="evidence" value="ECO:0007669"/>
    <property type="project" value="TreeGrafter"/>
</dbReference>
<keyword evidence="10 13" id="KW-0418">Kinase</keyword>
<feature type="binding site" evidence="14">
    <location>
        <position position="121"/>
    </location>
    <ligand>
        <name>(2R)-3-phosphoglycerate</name>
        <dbReference type="ChEBI" id="CHEBI:58272"/>
    </ligand>
</feature>
<reference evidence="17 18" key="1">
    <citation type="submission" date="2016-12" db="EMBL/GenBank/DDBJ databases">
        <title>The genome of dimorphic prosthecate Glycocaulis alkaliphilus 6b-8t, isolated from crude oil dictates its adaptability in petroleum environments.</title>
        <authorList>
            <person name="Wu X.-L."/>
            <person name="Geng S."/>
        </authorList>
    </citation>
    <scope>NUCLEOTIDE SEQUENCE [LARGE SCALE GENOMIC DNA]</scope>
    <source>
        <strain evidence="17 18">6B-8</strain>
    </source>
</reference>
<feature type="binding site" evidence="13">
    <location>
        <position position="39"/>
    </location>
    <ligand>
        <name>substrate</name>
    </ligand>
</feature>
<keyword evidence="8 13" id="KW-0808">Transferase</keyword>
<evidence type="ECO:0000256" key="16">
    <source>
        <dbReference type="RuleBase" id="RU000532"/>
    </source>
</evidence>
<proteinExistence type="inferred from homology"/>
<dbReference type="UniPathway" id="UPA00109">
    <property type="reaction ID" value="UER00185"/>
</dbReference>
<dbReference type="PANTHER" id="PTHR11406:SF23">
    <property type="entry name" value="PHOSPHOGLYCERATE KINASE 1, CHLOROPLASTIC-RELATED"/>
    <property type="match status" value="1"/>
</dbReference>
<keyword evidence="7 13" id="KW-0963">Cytoplasm</keyword>
<dbReference type="FunFam" id="3.40.50.1260:FF:000031">
    <property type="entry name" value="Phosphoglycerate kinase 1"/>
    <property type="match status" value="1"/>
</dbReference>
<evidence type="ECO:0000256" key="12">
    <source>
        <dbReference type="ARBA" id="ARBA00023152"/>
    </source>
</evidence>
<dbReference type="PROSITE" id="PS00111">
    <property type="entry name" value="PGLYCERATE_KINASE"/>
    <property type="match status" value="1"/>
</dbReference>
<evidence type="ECO:0000256" key="8">
    <source>
        <dbReference type="ARBA" id="ARBA00022679"/>
    </source>
</evidence>
<evidence type="ECO:0000256" key="13">
    <source>
        <dbReference type="HAMAP-Rule" id="MF_00145"/>
    </source>
</evidence>
<organism evidence="17 18">
    <name type="scientific">Glycocaulis alkaliphilus</name>
    <dbReference type="NCBI Taxonomy" id="1434191"/>
    <lineage>
        <taxon>Bacteria</taxon>
        <taxon>Pseudomonadati</taxon>
        <taxon>Pseudomonadota</taxon>
        <taxon>Alphaproteobacteria</taxon>
        <taxon>Maricaulales</taxon>
        <taxon>Maricaulaceae</taxon>
        <taxon>Glycocaulis</taxon>
    </lineage>
</organism>
<evidence type="ECO:0000256" key="3">
    <source>
        <dbReference type="ARBA" id="ARBA00008982"/>
    </source>
</evidence>
<dbReference type="InterPro" id="IPR001576">
    <property type="entry name" value="Phosphoglycerate_kinase"/>
</dbReference>
<evidence type="ECO:0000256" key="7">
    <source>
        <dbReference type="ARBA" id="ARBA00022490"/>
    </source>
</evidence>
<dbReference type="Gene3D" id="3.40.50.1260">
    <property type="entry name" value="Phosphoglycerate kinase, N-terminal domain"/>
    <property type="match status" value="2"/>
</dbReference>
<comment type="similarity">
    <text evidence="3 13 16">Belongs to the phosphoglycerate kinase family.</text>
</comment>
<dbReference type="EMBL" id="CP018911">
    <property type="protein sequence ID" value="AZU05166.1"/>
    <property type="molecule type" value="Genomic_DNA"/>
</dbReference>
<evidence type="ECO:0000313" key="17">
    <source>
        <dbReference type="EMBL" id="AZU05166.1"/>
    </source>
</evidence>
<feature type="binding site" evidence="14">
    <location>
        <position position="39"/>
    </location>
    <ligand>
        <name>(2R)-3-phosphoglycerate</name>
        <dbReference type="ChEBI" id="CHEBI:58272"/>
    </ligand>
</feature>
<dbReference type="HAMAP" id="MF_00145">
    <property type="entry name" value="Phosphoglyc_kinase"/>
    <property type="match status" value="1"/>
</dbReference>
<comment type="subunit">
    <text evidence="4 13">Monomer.</text>
</comment>
<comment type="subcellular location">
    <subcellularLocation>
        <location evidence="13">Cytoplasm</location>
    </subcellularLocation>
</comment>
<dbReference type="SUPFAM" id="SSF53748">
    <property type="entry name" value="Phosphoglycerate kinase"/>
    <property type="match status" value="1"/>
</dbReference>
<evidence type="ECO:0000256" key="11">
    <source>
        <dbReference type="ARBA" id="ARBA00022840"/>
    </source>
</evidence>
<evidence type="ECO:0000256" key="6">
    <source>
        <dbReference type="ARBA" id="ARBA00016471"/>
    </source>
</evidence>
<keyword evidence="18" id="KW-1185">Reference proteome</keyword>
<dbReference type="GO" id="GO:0006094">
    <property type="term" value="P:gluconeogenesis"/>
    <property type="evidence" value="ECO:0007669"/>
    <property type="project" value="TreeGrafter"/>
</dbReference>
<dbReference type="EC" id="2.7.2.3" evidence="5 13"/>
<evidence type="ECO:0000256" key="14">
    <source>
        <dbReference type="PIRSR" id="PIRSR000724-1"/>
    </source>
</evidence>
<dbReference type="AlphaFoldDB" id="A0A3T0ECY4"/>
<feature type="binding site" evidence="13">
    <location>
        <position position="121"/>
    </location>
    <ligand>
        <name>substrate</name>
    </ligand>
</feature>
<accession>A0A3T0ECY4</accession>
<dbReference type="RefSeq" id="WP_127568716.1">
    <property type="nucleotide sequence ID" value="NZ_BMFB01000001.1"/>
</dbReference>
<name>A0A3T0ECY4_9PROT</name>
<comment type="pathway">
    <text evidence="2 13">Carbohydrate degradation; glycolysis; pyruvate from D-glyceraldehyde 3-phosphate: step 2/5.</text>
</comment>
<dbReference type="KEGG" id="gak:X907_2655"/>
<feature type="binding site" evidence="13">
    <location>
        <position position="154"/>
    </location>
    <ligand>
        <name>substrate</name>
    </ligand>
</feature>
<evidence type="ECO:0000256" key="15">
    <source>
        <dbReference type="PIRSR" id="PIRSR000724-2"/>
    </source>
</evidence>
<dbReference type="Proteomes" id="UP000286954">
    <property type="component" value="Chromosome"/>
</dbReference>
<dbReference type="GO" id="GO:0004618">
    <property type="term" value="F:phosphoglycerate kinase activity"/>
    <property type="evidence" value="ECO:0007669"/>
    <property type="project" value="UniProtKB-UniRule"/>
</dbReference>
<protein>
    <recommendedName>
        <fullName evidence="6 13">Phosphoglycerate kinase</fullName>
        <ecNumber evidence="5 13">2.7.2.3</ecNumber>
    </recommendedName>
</protein>
<comment type="catalytic activity">
    <reaction evidence="1 13 16">
        <text>(2R)-3-phosphoglycerate + ATP = (2R)-3-phospho-glyceroyl phosphate + ADP</text>
        <dbReference type="Rhea" id="RHEA:14801"/>
        <dbReference type="ChEBI" id="CHEBI:30616"/>
        <dbReference type="ChEBI" id="CHEBI:57604"/>
        <dbReference type="ChEBI" id="CHEBI:58272"/>
        <dbReference type="ChEBI" id="CHEBI:456216"/>
        <dbReference type="EC" id="2.7.2.3"/>
    </reaction>
</comment>
<dbReference type="GO" id="GO:0005829">
    <property type="term" value="C:cytosol"/>
    <property type="evidence" value="ECO:0007669"/>
    <property type="project" value="TreeGrafter"/>
</dbReference>
<evidence type="ECO:0000256" key="5">
    <source>
        <dbReference type="ARBA" id="ARBA00013061"/>
    </source>
</evidence>
<dbReference type="FunFam" id="3.40.50.1260:FF:000006">
    <property type="entry name" value="Phosphoglycerate kinase"/>
    <property type="match status" value="1"/>
</dbReference>
<feature type="binding site" evidence="13 15">
    <location>
        <position position="204"/>
    </location>
    <ligand>
        <name>ATP</name>
        <dbReference type="ChEBI" id="CHEBI:30616"/>
    </ligand>
</feature>
<gene>
    <name evidence="13" type="primary">pgk</name>
    <name evidence="17" type="ORF">X907_2655</name>
</gene>
<keyword evidence="12 13" id="KW-0324">Glycolysis</keyword>
<feature type="binding site" evidence="13 15">
    <location>
        <position position="326"/>
    </location>
    <ligand>
        <name>ATP</name>
        <dbReference type="ChEBI" id="CHEBI:30616"/>
    </ligand>
</feature>
<evidence type="ECO:0000256" key="9">
    <source>
        <dbReference type="ARBA" id="ARBA00022741"/>
    </source>
</evidence>
<dbReference type="Pfam" id="PF00162">
    <property type="entry name" value="PGK"/>
    <property type="match status" value="1"/>
</dbReference>
<dbReference type="GO" id="GO:0005524">
    <property type="term" value="F:ATP binding"/>
    <property type="evidence" value="ECO:0007669"/>
    <property type="project" value="UniProtKB-KW"/>
</dbReference>
<dbReference type="PIRSF" id="PIRSF000724">
    <property type="entry name" value="Pgk"/>
    <property type="match status" value="1"/>
</dbReference>
<evidence type="ECO:0000256" key="4">
    <source>
        <dbReference type="ARBA" id="ARBA00011245"/>
    </source>
</evidence>
<dbReference type="PANTHER" id="PTHR11406">
    <property type="entry name" value="PHOSPHOGLYCERATE KINASE"/>
    <property type="match status" value="1"/>
</dbReference>
<feature type="binding site" evidence="13 14">
    <location>
        <begin position="62"/>
        <end position="65"/>
    </location>
    <ligand>
        <name>substrate</name>
    </ligand>
</feature>
<dbReference type="PRINTS" id="PR00477">
    <property type="entry name" value="PHGLYCKINASE"/>
</dbReference>
<dbReference type="OrthoDB" id="9808460at2"/>
<dbReference type="InterPro" id="IPR015824">
    <property type="entry name" value="Phosphoglycerate_kinase_N"/>
</dbReference>
<feature type="binding site" evidence="13 14">
    <location>
        <begin position="24"/>
        <end position="26"/>
    </location>
    <ligand>
        <name>substrate</name>
    </ligand>
</feature>
<evidence type="ECO:0000256" key="10">
    <source>
        <dbReference type="ARBA" id="ARBA00022777"/>
    </source>
</evidence>
<evidence type="ECO:0000256" key="1">
    <source>
        <dbReference type="ARBA" id="ARBA00000642"/>
    </source>
</evidence>
<keyword evidence="11 13" id="KW-0067">ATP-binding</keyword>
<dbReference type="InterPro" id="IPR036043">
    <property type="entry name" value="Phosphoglycerate_kinase_sf"/>
</dbReference>